<reference evidence="3 4" key="1">
    <citation type="submission" date="2019-02" db="EMBL/GenBank/DDBJ databases">
        <title>Deep-cultivation of Planctomycetes and their phenomic and genomic characterization uncovers novel biology.</title>
        <authorList>
            <person name="Wiegand S."/>
            <person name="Jogler M."/>
            <person name="Boedeker C."/>
            <person name="Pinto D."/>
            <person name="Vollmers J."/>
            <person name="Rivas-Marin E."/>
            <person name="Kohn T."/>
            <person name="Peeters S.H."/>
            <person name="Heuer A."/>
            <person name="Rast P."/>
            <person name="Oberbeckmann S."/>
            <person name="Bunk B."/>
            <person name="Jeske O."/>
            <person name="Meyerdierks A."/>
            <person name="Storesund J.E."/>
            <person name="Kallscheuer N."/>
            <person name="Luecker S."/>
            <person name="Lage O.M."/>
            <person name="Pohl T."/>
            <person name="Merkel B.J."/>
            <person name="Hornburger P."/>
            <person name="Mueller R.-W."/>
            <person name="Bruemmer F."/>
            <person name="Labrenz M."/>
            <person name="Spormann A.M."/>
            <person name="Op den Camp H."/>
            <person name="Overmann J."/>
            <person name="Amann R."/>
            <person name="Jetten M.S.M."/>
            <person name="Mascher T."/>
            <person name="Medema M.H."/>
            <person name="Devos D.P."/>
            <person name="Kaster A.-K."/>
            <person name="Ovreas L."/>
            <person name="Rohde M."/>
            <person name="Galperin M.Y."/>
            <person name="Jogler C."/>
        </authorList>
    </citation>
    <scope>NUCLEOTIDE SEQUENCE [LARGE SCALE GENOMIC DNA]</scope>
    <source>
        <strain evidence="3 4">I41</strain>
    </source>
</reference>
<protein>
    <submittedName>
        <fullName evidence="3">Uncharacterized protein</fullName>
    </submittedName>
</protein>
<evidence type="ECO:0000313" key="3">
    <source>
        <dbReference type="EMBL" id="QDT75054.1"/>
    </source>
</evidence>
<organism evidence="3 4">
    <name type="scientific">Lacipirellula limnantheis</name>
    <dbReference type="NCBI Taxonomy" id="2528024"/>
    <lineage>
        <taxon>Bacteria</taxon>
        <taxon>Pseudomonadati</taxon>
        <taxon>Planctomycetota</taxon>
        <taxon>Planctomycetia</taxon>
        <taxon>Pirellulales</taxon>
        <taxon>Lacipirellulaceae</taxon>
        <taxon>Lacipirellula</taxon>
    </lineage>
</organism>
<feature type="chain" id="PRO_5022042765" evidence="2">
    <location>
        <begin position="24"/>
        <end position="147"/>
    </location>
</feature>
<keyword evidence="2" id="KW-0732">Signal</keyword>
<dbReference type="RefSeq" id="WP_145434756.1">
    <property type="nucleotide sequence ID" value="NZ_CP036339.1"/>
</dbReference>
<dbReference type="AlphaFoldDB" id="A0A517U346"/>
<name>A0A517U346_9BACT</name>
<feature type="signal peptide" evidence="2">
    <location>
        <begin position="1"/>
        <end position="23"/>
    </location>
</feature>
<evidence type="ECO:0000256" key="2">
    <source>
        <dbReference type="SAM" id="SignalP"/>
    </source>
</evidence>
<feature type="region of interest" description="Disordered" evidence="1">
    <location>
        <begin position="29"/>
        <end position="147"/>
    </location>
</feature>
<evidence type="ECO:0000313" key="4">
    <source>
        <dbReference type="Proteomes" id="UP000317909"/>
    </source>
</evidence>
<proteinExistence type="predicted"/>
<dbReference type="OrthoDB" id="9842512at2"/>
<gene>
    <name evidence="3" type="ORF">I41_42630</name>
</gene>
<dbReference type="KEGG" id="llh:I41_42630"/>
<evidence type="ECO:0000256" key="1">
    <source>
        <dbReference type="SAM" id="MobiDB-lite"/>
    </source>
</evidence>
<dbReference type="EMBL" id="CP036339">
    <property type="protein sequence ID" value="QDT75054.1"/>
    <property type="molecule type" value="Genomic_DNA"/>
</dbReference>
<accession>A0A517U346</accession>
<sequence length="147" mass="15787" precursor="true">MNVVRLLLWIAIAAAFVAQPVGAAQAPVAQQQPGSDITPTPEESQSPWGWLKMPTITMPKINMPKMPADPLAPIKSSARKVSDGGKKAWEGTKEILRGGKTEEPAARVANASEAPSLWDRLTGKEPKAPEGPATVTEWMKQPRVGEE</sequence>
<keyword evidence="4" id="KW-1185">Reference proteome</keyword>
<feature type="compositionally biased region" description="Polar residues" evidence="1">
    <location>
        <begin position="34"/>
        <end position="47"/>
    </location>
</feature>
<dbReference type="Proteomes" id="UP000317909">
    <property type="component" value="Chromosome"/>
</dbReference>
<feature type="compositionally biased region" description="Basic and acidic residues" evidence="1">
    <location>
        <begin position="80"/>
        <end position="105"/>
    </location>
</feature>